<proteinExistence type="predicted"/>
<organism evidence="1">
    <name type="scientific">marine metagenome</name>
    <dbReference type="NCBI Taxonomy" id="408172"/>
    <lineage>
        <taxon>unclassified sequences</taxon>
        <taxon>metagenomes</taxon>
        <taxon>ecological metagenomes</taxon>
    </lineage>
</organism>
<gene>
    <name evidence="1" type="ORF">METZ01_LOCUS357301</name>
</gene>
<name>A0A382S5D1_9ZZZZ</name>
<sequence>MDLISQGSIGAYKHTGAHITVNTMQELEEAENNIDQIQKIIIRNK</sequence>
<dbReference type="EMBL" id="UINC01126150">
    <property type="protein sequence ID" value="SVD04447.1"/>
    <property type="molecule type" value="Genomic_DNA"/>
</dbReference>
<protein>
    <submittedName>
        <fullName evidence="1">Uncharacterized protein</fullName>
    </submittedName>
</protein>
<dbReference type="AlphaFoldDB" id="A0A382S5D1"/>
<accession>A0A382S5D1</accession>
<evidence type="ECO:0000313" key="1">
    <source>
        <dbReference type="EMBL" id="SVD04447.1"/>
    </source>
</evidence>
<reference evidence="1" key="1">
    <citation type="submission" date="2018-05" db="EMBL/GenBank/DDBJ databases">
        <authorList>
            <person name="Lanie J.A."/>
            <person name="Ng W.-L."/>
            <person name="Kazmierczak K.M."/>
            <person name="Andrzejewski T.M."/>
            <person name="Davidsen T.M."/>
            <person name="Wayne K.J."/>
            <person name="Tettelin H."/>
            <person name="Glass J.I."/>
            <person name="Rusch D."/>
            <person name="Podicherti R."/>
            <person name="Tsui H.-C.T."/>
            <person name="Winkler M.E."/>
        </authorList>
    </citation>
    <scope>NUCLEOTIDE SEQUENCE</scope>
</reference>